<proteinExistence type="inferred from homology"/>
<evidence type="ECO:0000256" key="4">
    <source>
        <dbReference type="ARBA" id="ARBA00022692"/>
    </source>
</evidence>
<dbReference type="GO" id="GO:0005886">
    <property type="term" value="C:plasma membrane"/>
    <property type="evidence" value="ECO:0007669"/>
    <property type="project" value="UniProtKB-SubCell"/>
</dbReference>
<evidence type="ECO:0000313" key="10">
    <source>
        <dbReference type="Proteomes" id="UP001149009"/>
    </source>
</evidence>
<keyword evidence="7" id="KW-0813">Transport</keyword>
<evidence type="ECO:0000256" key="6">
    <source>
        <dbReference type="ARBA" id="ARBA00023136"/>
    </source>
</evidence>
<feature type="domain" description="TRAP C4-dicarboxylate transport system permease DctM subunit" evidence="8">
    <location>
        <begin position="12"/>
        <end position="421"/>
    </location>
</feature>
<dbReference type="InterPro" id="IPR010656">
    <property type="entry name" value="DctM"/>
</dbReference>
<feature type="transmembrane region" description="Helical" evidence="7">
    <location>
        <begin position="108"/>
        <end position="128"/>
    </location>
</feature>
<evidence type="ECO:0000256" key="1">
    <source>
        <dbReference type="ARBA" id="ARBA00004429"/>
    </source>
</evidence>
<gene>
    <name evidence="9" type="ORF">NYR54_00090</name>
</gene>
<dbReference type="AlphaFoldDB" id="A0A9X2X6P1"/>
<evidence type="ECO:0000256" key="2">
    <source>
        <dbReference type="ARBA" id="ARBA00022475"/>
    </source>
</evidence>
<feature type="transmembrane region" description="Helical" evidence="7">
    <location>
        <begin position="50"/>
        <end position="71"/>
    </location>
</feature>
<comment type="function">
    <text evidence="7">Part of the tripartite ATP-independent periplasmic (TRAP) transport system.</text>
</comment>
<feature type="transmembrane region" description="Helical" evidence="7">
    <location>
        <begin position="405"/>
        <end position="426"/>
    </location>
</feature>
<protein>
    <recommendedName>
        <fullName evidence="7">TRAP transporter large permease protein</fullName>
    </recommendedName>
</protein>
<dbReference type="PANTHER" id="PTHR33362:SF5">
    <property type="entry name" value="C4-DICARBOXYLATE TRAP TRANSPORTER LARGE PERMEASE PROTEIN DCTM"/>
    <property type="match status" value="1"/>
</dbReference>
<evidence type="ECO:0000256" key="7">
    <source>
        <dbReference type="RuleBase" id="RU369079"/>
    </source>
</evidence>
<evidence type="ECO:0000256" key="3">
    <source>
        <dbReference type="ARBA" id="ARBA00022519"/>
    </source>
</evidence>
<keyword evidence="3 7" id="KW-0997">Cell inner membrane</keyword>
<dbReference type="GO" id="GO:0022857">
    <property type="term" value="F:transmembrane transporter activity"/>
    <property type="evidence" value="ECO:0007669"/>
    <property type="project" value="UniProtKB-UniRule"/>
</dbReference>
<keyword evidence="4 7" id="KW-0812">Transmembrane</keyword>
<dbReference type="EMBL" id="JAODNV010000001">
    <property type="protein sequence ID" value="MCT8988697.1"/>
    <property type="molecule type" value="Genomic_DNA"/>
</dbReference>
<sequence length="430" mass="45219">MYEIITVSLGLVVSISLLLGGIPIAVAVGLAGVLTLLLNEGLGSLNAISFIIWGSVNNASLSSLPLFILMAEFMLRSGVSDSYYSGMSQLIRKAPGGLLQTNIASCSLFAAISGSSVATAAAIGGVAIPRQRKDGYDLAMACGSIAAGGTLGILIPPSIVMIIYATFSELSVAKLFAAGMVPGLLLTVMFMVYIAARCIIDPSLAPKMPPAEKGWLWKGIKNIAPMAGLMVIILGSIFLGIATPTEAAGLGAFLAAVISWVVSRPPLRALGQALMNTIVISSSILFIVIGAFIFNYAIQTAGITAQLTNWVVTLDLNVYTFLVLMLIFYFILGCLVDSIGMIVMTVPLLLPILIAYGIDLIWFGVVLVIAVELGQITPPVGINLYVVDQISKAGIATVIRGVAPYFVIIILFLVLLTIFPDIATWLPSMM</sequence>
<comment type="caution">
    <text evidence="9">The sequence shown here is derived from an EMBL/GenBank/DDBJ whole genome shotgun (WGS) entry which is preliminary data.</text>
</comment>
<keyword evidence="6 7" id="KW-0472">Membrane</keyword>
<accession>A0A9X2X6P1</accession>
<evidence type="ECO:0000259" key="8">
    <source>
        <dbReference type="Pfam" id="PF06808"/>
    </source>
</evidence>
<feature type="transmembrane region" description="Helical" evidence="7">
    <location>
        <begin position="220"/>
        <end position="241"/>
    </location>
</feature>
<dbReference type="PIRSF" id="PIRSF006066">
    <property type="entry name" value="HI0050"/>
    <property type="match status" value="1"/>
</dbReference>
<keyword evidence="5 7" id="KW-1133">Transmembrane helix</keyword>
<comment type="caution">
    <text evidence="7">Lacks conserved residue(s) required for the propagation of feature annotation.</text>
</comment>
<reference evidence="9" key="1">
    <citation type="submission" date="2022-08" db="EMBL/GenBank/DDBJ databases">
        <title>Chelativorans sichuanense sp. nov., a paraffin oil-degrading bacterium isolated from a mixture of oil-based drill cuttings and paddy soil.</title>
        <authorList>
            <person name="Yu J."/>
            <person name="Liu H."/>
            <person name="Chen Q."/>
        </authorList>
    </citation>
    <scope>NUCLEOTIDE SEQUENCE</scope>
    <source>
        <strain evidence="9">SCAU 2101</strain>
    </source>
</reference>
<keyword evidence="10" id="KW-1185">Reference proteome</keyword>
<dbReference type="Pfam" id="PF06808">
    <property type="entry name" value="DctM"/>
    <property type="match status" value="1"/>
</dbReference>
<keyword evidence="2" id="KW-1003">Cell membrane</keyword>
<feature type="transmembrane region" description="Helical" evidence="7">
    <location>
        <begin position="275"/>
        <end position="298"/>
    </location>
</feature>
<feature type="transmembrane region" description="Helical" evidence="7">
    <location>
        <begin position="247"/>
        <end position="263"/>
    </location>
</feature>
<comment type="subunit">
    <text evidence="7">The complex comprises the extracytoplasmic solute receptor protein and the two transmembrane proteins.</text>
</comment>
<feature type="transmembrane region" description="Helical" evidence="7">
    <location>
        <begin position="12"/>
        <end position="38"/>
    </location>
</feature>
<dbReference type="RefSeq" id="WP_261513296.1">
    <property type="nucleotide sequence ID" value="NZ_JAODNV010000001.1"/>
</dbReference>
<organism evidence="9 10">
    <name type="scientific">Chelativorans petroleitrophicus</name>
    <dbReference type="NCBI Taxonomy" id="2975484"/>
    <lineage>
        <taxon>Bacteria</taxon>
        <taxon>Pseudomonadati</taxon>
        <taxon>Pseudomonadota</taxon>
        <taxon>Alphaproteobacteria</taxon>
        <taxon>Hyphomicrobiales</taxon>
        <taxon>Phyllobacteriaceae</taxon>
        <taxon>Chelativorans</taxon>
    </lineage>
</organism>
<feature type="transmembrane region" description="Helical" evidence="7">
    <location>
        <begin position="140"/>
        <end position="164"/>
    </location>
</feature>
<dbReference type="NCBIfam" id="TIGR00786">
    <property type="entry name" value="dctM"/>
    <property type="match status" value="1"/>
</dbReference>
<dbReference type="InterPro" id="IPR004681">
    <property type="entry name" value="TRAP_DctM"/>
</dbReference>
<evidence type="ECO:0000256" key="5">
    <source>
        <dbReference type="ARBA" id="ARBA00022989"/>
    </source>
</evidence>
<name>A0A9X2X6P1_9HYPH</name>
<dbReference type="Proteomes" id="UP001149009">
    <property type="component" value="Unassembled WGS sequence"/>
</dbReference>
<evidence type="ECO:0000313" key="9">
    <source>
        <dbReference type="EMBL" id="MCT8988697.1"/>
    </source>
</evidence>
<feature type="transmembrane region" description="Helical" evidence="7">
    <location>
        <begin position="176"/>
        <end position="200"/>
    </location>
</feature>
<feature type="transmembrane region" description="Helical" evidence="7">
    <location>
        <begin position="318"/>
        <end position="336"/>
    </location>
</feature>
<comment type="similarity">
    <text evidence="7">Belongs to the TRAP transporter large permease family.</text>
</comment>
<dbReference type="PANTHER" id="PTHR33362">
    <property type="entry name" value="SIALIC ACID TRAP TRANSPORTER PERMEASE PROTEIN SIAT-RELATED"/>
    <property type="match status" value="1"/>
</dbReference>
<comment type="subcellular location">
    <subcellularLocation>
        <location evidence="1 7">Cell inner membrane</location>
        <topology evidence="1 7">Multi-pass membrane protein</topology>
    </subcellularLocation>
</comment>